<keyword evidence="1" id="KW-0472">Membrane</keyword>
<dbReference type="Pfam" id="PF13584">
    <property type="entry name" value="BatD"/>
    <property type="match status" value="3"/>
</dbReference>
<dbReference type="RefSeq" id="WP_289401131.1">
    <property type="nucleotide sequence ID" value="NZ_JAQIBC010000001.1"/>
</dbReference>
<keyword evidence="1" id="KW-1133">Transmembrane helix</keyword>
<dbReference type="InterPro" id="IPR025738">
    <property type="entry name" value="BatD"/>
</dbReference>
<protein>
    <submittedName>
        <fullName evidence="3">BatD family protein</fullName>
    </submittedName>
</protein>
<name>A0ABT7QPG2_9BACT</name>
<evidence type="ECO:0000256" key="1">
    <source>
        <dbReference type="SAM" id="Phobius"/>
    </source>
</evidence>
<reference evidence="3" key="1">
    <citation type="submission" date="2023-01" db="EMBL/GenBank/DDBJ databases">
        <title>Sulfurovum sp. XTW-4 genome assembly.</title>
        <authorList>
            <person name="Wang J."/>
        </authorList>
    </citation>
    <scope>NUCLEOTIDE SEQUENCE</scope>
    <source>
        <strain evidence="3">XTW-4</strain>
    </source>
</reference>
<keyword evidence="1" id="KW-0812">Transmembrane</keyword>
<comment type="caution">
    <text evidence="3">The sequence shown here is derived from an EMBL/GenBank/DDBJ whole genome shotgun (WGS) entry which is preliminary data.</text>
</comment>
<feature type="signal peptide" evidence="2">
    <location>
        <begin position="1"/>
        <end position="19"/>
    </location>
</feature>
<gene>
    <name evidence="3" type="ORF">PF327_02150</name>
</gene>
<dbReference type="PANTHER" id="PTHR40940:SF2">
    <property type="entry name" value="BATD"/>
    <property type="match status" value="1"/>
</dbReference>
<accession>A0ABT7QPG2</accession>
<organism evidence="3 4">
    <name type="scientific">Sulfurovum xiamenensis</name>
    <dbReference type="NCBI Taxonomy" id="3019066"/>
    <lineage>
        <taxon>Bacteria</taxon>
        <taxon>Pseudomonadati</taxon>
        <taxon>Campylobacterota</taxon>
        <taxon>Epsilonproteobacteria</taxon>
        <taxon>Campylobacterales</taxon>
        <taxon>Sulfurovaceae</taxon>
        <taxon>Sulfurovum</taxon>
    </lineage>
</organism>
<proteinExistence type="predicted"/>
<evidence type="ECO:0000313" key="3">
    <source>
        <dbReference type="EMBL" id="MDM5262990.1"/>
    </source>
</evidence>
<dbReference type="EMBL" id="JAQIBC010000001">
    <property type="protein sequence ID" value="MDM5262990.1"/>
    <property type="molecule type" value="Genomic_DNA"/>
</dbReference>
<feature type="chain" id="PRO_5045329527" evidence="2">
    <location>
        <begin position="20"/>
        <end position="500"/>
    </location>
</feature>
<keyword evidence="4" id="KW-1185">Reference proteome</keyword>
<dbReference type="Proteomes" id="UP001169066">
    <property type="component" value="Unassembled WGS sequence"/>
</dbReference>
<evidence type="ECO:0000256" key="2">
    <source>
        <dbReference type="SAM" id="SignalP"/>
    </source>
</evidence>
<sequence length="500" mass="55563">MRNLGKVLLVLTLVLQVMRADGVEATVSSTEVVSGNAVELRIKAIGDDAEFPDIQKIDGHKVIGTNSGSSSSYSYINGKMKSEHATTKTFTFIPDQNVTIPSYEVKIDGKKYNTQPIEIKIVKSSASLGQNGDMFSLQMRANKTKVMVGESLMVTVYFALKNSVRLSQDIQYTPPSFPGFTVTDVGDQNAYIKGNYQVQEVRYLLTPQAEGNFTVSPAYAKVGVADRGRRDIFGMTFGTKWKQTASNTLQIEVLPQAQESDLVGDFTIDTTIDAQEVKANKPVNLTVKIEGKGNLESFEFPKYEIAGVTVYSDEAKVETKVIDGELYSNYSKSFAFIAEEDFRIPTRSFSMLRPKDKQLKELAVNAYDITIKKSSAASSSSAKPHTNGVVQTKISQPVQTKEVVVEKEVEVKSVAWWMLAAAFALGMLFMSTLKWLPLVIRRTESPYNESEALKILYGHMSEDAKIEEMVRKLYARKNGDTSVQIDKKILKEMVDRVKQS</sequence>
<feature type="transmembrane region" description="Helical" evidence="1">
    <location>
        <begin position="414"/>
        <end position="436"/>
    </location>
</feature>
<keyword evidence="2" id="KW-0732">Signal</keyword>
<dbReference type="PANTHER" id="PTHR40940">
    <property type="entry name" value="PROTEIN BATD-RELATED"/>
    <property type="match status" value="1"/>
</dbReference>
<evidence type="ECO:0000313" key="4">
    <source>
        <dbReference type="Proteomes" id="UP001169066"/>
    </source>
</evidence>